<accession>A0A0P1E348</accession>
<evidence type="ECO:0000313" key="2">
    <source>
        <dbReference type="EMBL" id="CUH42966.1"/>
    </source>
</evidence>
<dbReference type="EMBL" id="CYPS01000032">
    <property type="protein sequence ID" value="CUH42966.1"/>
    <property type="molecule type" value="Genomic_DNA"/>
</dbReference>
<feature type="transmembrane region" description="Helical" evidence="1">
    <location>
        <begin position="38"/>
        <end position="62"/>
    </location>
</feature>
<feature type="transmembrane region" description="Helical" evidence="1">
    <location>
        <begin position="6"/>
        <end position="26"/>
    </location>
</feature>
<dbReference type="AlphaFoldDB" id="A0A0P1E348"/>
<dbReference type="Proteomes" id="UP000050786">
    <property type="component" value="Unassembled WGS sequence"/>
</dbReference>
<evidence type="ECO:0000256" key="1">
    <source>
        <dbReference type="SAM" id="Phobius"/>
    </source>
</evidence>
<reference evidence="3" key="1">
    <citation type="submission" date="2015-09" db="EMBL/GenBank/DDBJ databases">
        <authorList>
            <person name="Rodrigo-Torres L."/>
            <person name="Arahal D.R."/>
        </authorList>
    </citation>
    <scope>NUCLEOTIDE SEQUENCE [LARGE SCALE GENOMIC DNA]</scope>
    <source>
        <strain evidence="3">CECT 4293</strain>
    </source>
</reference>
<keyword evidence="3" id="KW-1185">Reference proteome</keyword>
<keyword evidence="1" id="KW-0812">Transmembrane</keyword>
<protein>
    <submittedName>
        <fullName evidence="2">Uncharacterized protein</fullName>
    </submittedName>
</protein>
<dbReference type="RefSeq" id="WP_145975841.1">
    <property type="nucleotide sequence ID" value="NZ_CYPS01000032.1"/>
</dbReference>
<organism evidence="2 3">
    <name type="scientific">Ruegeria atlantica</name>
    <dbReference type="NCBI Taxonomy" id="81569"/>
    <lineage>
        <taxon>Bacteria</taxon>
        <taxon>Pseudomonadati</taxon>
        <taxon>Pseudomonadota</taxon>
        <taxon>Alphaproteobacteria</taxon>
        <taxon>Rhodobacterales</taxon>
        <taxon>Roseobacteraceae</taxon>
        <taxon>Ruegeria</taxon>
    </lineage>
</organism>
<keyword evidence="1" id="KW-1133">Transmembrane helix</keyword>
<proteinExistence type="predicted"/>
<sequence length="152" mass="17107">MSGGLEVLIFVVSSMAVSCLVGWRIGKTDSRKLNRLRLRAVLITVALFFTIVPLVPVALSVVLTRGVESLDYFLSMWAVSIFIVLISIMSGIVGVWAILILSLFFCLATLSISRRRSGNSDMFSEHNLVRIAQQEEFLWNVEETITQRKERQ</sequence>
<name>A0A0P1E348_9RHOB</name>
<gene>
    <name evidence="2" type="ORF">RUM4293_01855</name>
</gene>
<feature type="transmembrane region" description="Helical" evidence="1">
    <location>
        <begin position="74"/>
        <end position="107"/>
    </location>
</feature>
<keyword evidence="1" id="KW-0472">Membrane</keyword>
<evidence type="ECO:0000313" key="3">
    <source>
        <dbReference type="Proteomes" id="UP000050786"/>
    </source>
</evidence>